<name>A0ABP0NW30_9DINO</name>
<organism evidence="1 2">
    <name type="scientific">Durusdinium trenchii</name>
    <dbReference type="NCBI Taxonomy" id="1381693"/>
    <lineage>
        <taxon>Eukaryota</taxon>
        <taxon>Sar</taxon>
        <taxon>Alveolata</taxon>
        <taxon>Dinophyceae</taxon>
        <taxon>Suessiales</taxon>
        <taxon>Symbiodiniaceae</taxon>
        <taxon>Durusdinium</taxon>
    </lineage>
</organism>
<comment type="caution">
    <text evidence="1">The sequence shown here is derived from an EMBL/GenBank/DDBJ whole genome shotgun (WGS) entry which is preliminary data.</text>
</comment>
<proteinExistence type="predicted"/>
<accession>A0ABP0NW30</accession>
<reference evidence="1 2" key="1">
    <citation type="submission" date="2024-02" db="EMBL/GenBank/DDBJ databases">
        <authorList>
            <person name="Chen Y."/>
            <person name="Shah S."/>
            <person name="Dougan E. K."/>
            <person name="Thang M."/>
            <person name="Chan C."/>
        </authorList>
    </citation>
    <scope>NUCLEOTIDE SEQUENCE [LARGE SCALE GENOMIC DNA]</scope>
</reference>
<protein>
    <submittedName>
        <fullName evidence="1">Uncharacterized protein</fullName>
    </submittedName>
</protein>
<gene>
    <name evidence="1" type="ORF">SCF082_LOCUS34332</name>
</gene>
<evidence type="ECO:0000313" key="1">
    <source>
        <dbReference type="EMBL" id="CAK9068008.1"/>
    </source>
</evidence>
<feature type="non-terminal residue" evidence="1">
    <location>
        <position position="276"/>
    </location>
</feature>
<keyword evidence="2" id="KW-1185">Reference proteome</keyword>
<dbReference type="EMBL" id="CAXAMM010031375">
    <property type="protein sequence ID" value="CAK9068008.1"/>
    <property type="molecule type" value="Genomic_DNA"/>
</dbReference>
<dbReference type="Proteomes" id="UP001642464">
    <property type="component" value="Unassembled WGS sequence"/>
</dbReference>
<sequence length="276" mass="29866">MKLATDPSDTSPAGITILEASGPTEYPDLTREDCNNGPQCHGIRITSMAGGQLLRVECTFVVCLAPCAQYSGNRRSILSNVWTCRDSIDQNWYTTRIWQGTLRAASALTNPHQELRSYCLAPLAPGMRRQSMDFTVAADGLTVSYTVVDKEVAYSAPPPATSWHVVHSESTHDTSLGEVAVDISMQGHRDSNKSEMFALCVQILEVQVIGIGGLRRNDPQIRNELLGPNGYDNNVSDDPGEEGPVSLLGQIARYFQSACSGTFAIANGENSENGPD</sequence>
<evidence type="ECO:0000313" key="2">
    <source>
        <dbReference type="Proteomes" id="UP001642464"/>
    </source>
</evidence>